<keyword evidence="3" id="KW-0812">Transmembrane</keyword>
<feature type="transmembrane region" description="Helical" evidence="3">
    <location>
        <begin position="20"/>
        <end position="38"/>
    </location>
</feature>
<feature type="transmembrane region" description="Helical" evidence="3">
    <location>
        <begin position="116"/>
        <end position="136"/>
    </location>
</feature>
<evidence type="ECO:0000256" key="3">
    <source>
        <dbReference type="SAM" id="Phobius"/>
    </source>
</evidence>
<feature type="domain" description="Histidine kinase/HSP90-like ATPase" evidence="4">
    <location>
        <begin position="259"/>
        <end position="357"/>
    </location>
</feature>
<gene>
    <name evidence="5" type="ORF">C7419_1011485</name>
</gene>
<keyword evidence="6" id="KW-1185">Reference proteome</keyword>
<evidence type="ECO:0000313" key="5">
    <source>
        <dbReference type="EMBL" id="PWK37603.1"/>
    </source>
</evidence>
<feature type="transmembrane region" description="Helical" evidence="3">
    <location>
        <begin position="50"/>
        <end position="71"/>
    </location>
</feature>
<protein>
    <submittedName>
        <fullName evidence="5">Signal transduction histidine kinase</fullName>
    </submittedName>
</protein>
<keyword evidence="3" id="KW-0472">Membrane</keyword>
<organism evidence="5 6">
    <name type="scientific">Cupriavidus plantarum</name>
    <dbReference type="NCBI Taxonomy" id="942865"/>
    <lineage>
        <taxon>Bacteria</taxon>
        <taxon>Pseudomonadati</taxon>
        <taxon>Pseudomonadota</taxon>
        <taxon>Betaproteobacteria</taxon>
        <taxon>Burkholderiales</taxon>
        <taxon>Burkholderiaceae</taxon>
        <taxon>Cupriavidus</taxon>
    </lineage>
</organism>
<dbReference type="Pfam" id="PF06580">
    <property type="entry name" value="His_kinase"/>
    <property type="match status" value="1"/>
</dbReference>
<dbReference type="InterPro" id="IPR003594">
    <property type="entry name" value="HATPase_dom"/>
</dbReference>
<comment type="caution">
    <text evidence="5">The sequence shown here is derived from an EMBL/GenBank/DDBJ whole genome shotgun (WGS) entry which is preliminary data.</text>
</comment>
<feature type="compositionally biased region" description="Low complexity" evidence="2">
    <location>
        <begin position="386"/>
        <end position="403"/>
    </location>
</feature>
<dbReference type="PANTHER" id="PTHR34220">
    <property type="entry name" value="SENSOR HISTIDINE KINASE YPDA"/>
    <property type="match status" value="1"/>
</dbReference>
<dbReference type="Proteomes" id="UP000245754">
    <property type="component" value="Unassembled WGS sequence"/>
</dbReference>
<dbReference type="Gene3D" id="3.30.565.10">
    <property type="entry name" value="Histidine kinase-like ATPase, C-terminal domain"/>
    <property type="match status" value="1"/>
</dbReference>
<keyword evidence="3" id="KW-1133">Transmembrane helix</keyword>
<dbReference type="EMBL" id="QGGT01000001">
    <property type="protein sequence ID" value="PWK37603.1"/>
    <property type="molecule type" value="Genomic_DNA"/>
</dbReference>
<name>A0A316F249_9BURK</name>
<dbReference type="InterPro" id="IPR050640">
    <property type="entry name" value="Bact_2-comp_sensor_kinase"/>
</dbReference>
<sequence>MNRCLYAALPSRLTILGRDLLFVICMNTVIALSLNYGFRTGGSLFHNLVYSQLIGLSIWALIDIPRVLIWWNDRPRRWPFLCLAAVAVPVGVLFGSWATREVLNLPIRSHAEAGDMLRMCLVVGMLASTSMIYFYWSREKLAYFERQAALDALQREESEKQLVRAQLMALQAQIEPHFLFNSLANLDGLIATDPRAARQLLQRLIGFLRTSLKHTRAEQCTLRQEFELLRSYLEIQSMRFGSRLTFEIDLPPALADVEIPPMLIQPLVENAVTHGIEPCMRGGNIVLAARDPGGGNVQVTITDSGVGFCQGGGKGSGMGLTHVRERLARIFGAAATMQMEENQPRGVIVRLTLPLVRRTDVPSVADLQAHGPAAAGQVAAAAARTRPGGAAGAADAGNPGDAGSIRPAHS</sequence>
<dbReference type="GO" id="GO:0000155">
    <property type="term" value="F:phosphorelay sensor kinase activity"/>
    <property type="evidence" value="ECO:0007669"/>
    <property type="project" value="InterPro"/>
</dbReference>
<dbReference type="SMART" id="SM00387">
    <property type="entry name" value="HATPase_c"/>
    <property type="match status" value="1"/>
</dbReference>
<dbReference type="Pfam" id="PF02518">
    <property type="entry name" value="HATPase_c"/>
    <property type="match status" value="1"/>
</dbReference>
<reference evidence="5 6" key="1">
    <citation type="submission" date="2018-05" db="EMBL/GenBank/DDBJ databases">
        <title>Genomic Encyclopedia of Type Strains, Phase IV (KMG-V): Genome sequencing to study the core and pangenomes of soil and plant-associated prokaryotes.</title>
        <authorList>
            <person name="Whitman W."/>
        </authorList>
    </citation>
    <scope>NUCLEOTIDE SEQUENCE [LARGE SCALE GENOMIC DNA]</scope>
    <source>
        <strain evidence="5 6">SLV-132</strain>
    </source>
</reference>
<proteinExistence type="predicted"/>
<dbReference type="PANTHER" id="PTHR34220:SF9">
    <property type="entry name" value="SIGNAL TRANSDUCTION HISTIDINE KINASE INTERNAL REGION DOMAIN-CONTAINING PROTEIN"/>
    <property type="match status" value="1"/>
</dbReference>
<dbReference type="InterPro" id="IPR010559">
    <property type="entry name" value="Sig_transdc_His_kin_internal"/>
</dbReference>
<feature type="transmembrane region" description="Helical" evidence="3">
    <location>
        <begin position="78"/>
        <end position="96"/>
    </location>
</feature>
<dbReference type="GO" id="GO:0016020">
    <property type="term" value="C:membrane"/>
    <property type="evidence" value="ECO:0007669"/>
    <property type="project" value="InterPro"/>
</dbReference>
<accession>A0A316F249</accession>
<evidence type="ECO:0000256" key="1">
    <source>
        <dbReference type="SAM" id="Coils"/>
    </source>
</evidence>
<evidence type="ECO:0000259" key="4">
    <source>
        <dbReference type="SMART" id="SM00387"/>
    </source>
</evidence>
<keyword evidence="5" id="KW-0808">Transferase</keyword>
<dbReference type="InterPro" id="IPR036890">
    <property type="entry name" value="HATPase_C_sf"/>
</dbReference>
<keyword evidence="1" id="KW-0175">Coiled coil</keyword>
<feature type="region of interest" description="Disordered" evidence="2">
    <location>
        <begin position="386"/>
        <end position="410"/>
    </location>
</feature>
<evidence type="ECO:0000313" key="6">
    <source>
        <dbReference type="Proteomes" id="UP000245754"/>
    </source>
</evidence>
<dbReference type="AlphaFoldDB" id="A0A316F249"/>
<keyword evidence="5" id="KW-0418">Kinase</keyword>
<dbReference type="SUPFAM" id="SSF55874">
    <property type="entry name" value="ATPase domain of HSP90 chaperone/DNA topoisomerase II/histidine kinase"/>
    <property type="match status" value="1"/>
</dbReference>
<evidence type="ECO:0000256" key="2">
    <source>
        <dbReference type="SAM" id="MobiDB-lite"/>
    </source>
</evidence>
<feature type="coiled-coil region" evidence="1">
    <location>
        <begin position="146"/>
        <end position="175"/>
    </location>
</feature>